<dbReference type="InterPro" id="IPR035959">
    <property type="entry name" value="RutC-like_sf"/>
</dbReference>
<dbReference type="SUPFAM" id="SSF55298">
    <property type="entry name" value="YjgF-like"/>
    <property type="match status" value="1"/>
</dbReference>
<dbReference type="EMBL" id="JACIBY010000006">
    <property type="protein sequence ID" value="MBB3839153.1"/>
    <property type="molecule type" value="Genomic_DNA"/>
</dbReference>
<dbReference type="Gene3D" id="3.30.1330.40">
    <property type="entry name" value="RutC-like"/>
    <property type="match status" value="1"/>
</dbReference>
<comment type="caution">
    <text evidence="2">The sequence shown here is derived from an EMBL/GenBank/DDBJ whole genome shotgun (WGS) entry which is preliminary data.</text>
</comment>
<dbReference type="CDD" id="cd02199">
    <property type="entry name" value="YjgF_YER057c_UK114_like_1"/>
    <property type="match status" value="1"/>
</dbReference>
<proteinExistence type="predicted"/>
<accession>A0A7W5ZLQ0</accession>
<dbReference type="PANTHER" id="PTHR43760">
    <property type="entry name" value="ENDORIBONUCLEASE-RELATED"/>
    <property type="match status" value="1"/>
</dbReference>
<evidence type="ECO:0000259" key="1">
    <source>
        <dbReference type="Pfam" id="PF14588"/>
    </source>
</evidence>
<feature type="domain" description="Endoribonuclease L-PSP/chorismate mutase-like" evidence="1">
    <location>
        <begin position="6"/>
        <end position="124"/>
    </location>
</feature>
<gene>
    <name evidence="2" type="ORF">FHS57_003159</name>
</gene>
<dbReference type="Pfam" id="PF14588">
    <property type="entry name" value="YjgF_endoribonc"/>
    <property type="match status" value="1"/>
</dbReference>
<name>A0A7W5ZLQ0_9BACT</name>
<sequence length="154" mass="16358">MTAEQNLAKLGITLPPPPAKGGVYTPVVVTGNLAYISGHISLELDGSLIAGKVGRDLTADEAKEAARKTGYLLLSTLRSQFGSLDKINKVVKILGMINAIPEFEQHAYVMNGCSELFAEIWGDERGVGARSAVGMGSLPRMAAIEIEVIFELAD</sequence>
<keyword evidence="3" id="KW-1185">Reference proteome</keyword>
<dbReference type="AlphaFoldDB" id="A0A7W5ZLQ0"/>
<organism evidence="2 3">
    <name type="scientific">Runella defluvii</name>
    <dbReference type="NCBI Taxonomy" id="370973"/>
    <lineage>
        <taxon>Bacteria</taxon>
        <taxon>Pseudomonadati</taxon>
        <taxon>Bacteroidota</taxon>
        <taxon>Cytophagia</taxon>
        <taxon>Cytophagales</taxon>
        <taxon>Spirosomataceae</taxon>
        <taxon>Runella</taxon>
    </lineage>
</organism>
<evidence type="ECO:0000313" key="2">
    <source>
        <dbReference type="EMBL" id="MBB3839153.1"/>
    </source>
</evidence>
<reference evidence="2 3" key="1">
    <citation type="submission" date="2020-08" db="EMBL/GenBank/DDBJ databases">
        <title>Genomic Encyclopedia of Type Strains, Phase IV (KMG-IV): sequencing the most valuable type-strain genomes for metagenomic binning, comparative biology and taxonomic classification.</title>
        <authorList>
            <person name="Goeker M."/>
        </authorList>
    </citation>
    <scope>NUCLEOTIDE SEQUENCE [LARGE SCALE GENOMIC DNA]</scope>
    <source>
        <strain evidence="2 3">DSM 17976</strain>
    </source>
</reference>
<dbReference type="PANTHER" id="PTHR43760:SF1">
    <property type="entry name" value="ENDORIBONUCLEASE L-PSP_CHORISMATE MUTASE-LIKE DOMAIN-CONTAINING PROTEIN"/>
    <property type="match status" value="1"/>
</dbReference>
<evidence type="ECO:0000313" key="3">
    <source>
        <dbReference type="Proteomes" id="UP000541352"/>
    </source>
</evidence>
<dbReference type="RefSeq" id="WP_028522147.1">
    <property type="nucleotide sequence ID" value="NZ_JACIBY010000006.1"/>
</dbReference>
<dbReference type="Proteomes" id="UP000541352">
    <property type="component" value="Unassembled WGS sequence"/>
</dbReference>
<protein>
    <submittedName>
        <fullName evidence="2">Enamine deaminase RidA (YjgF/YER057c/UK114 family)</fullName>
    </submittedName>
</protein>
<dbReference type="InterPro" id="IPR013813">
    <property type="entry name" value="Endoribo_LPSP/chorism_mut-like"/>
</dbReference>